<dbReference type="PANTHER" id="PTHR34203:SF15">
    <property type="entry name" value="SLL1173 PROTEIN"/>
    <property type="match status" value="1"/>
</dbReference>
<dbReference type="NCBIfam" id="TIGR01444">
    <property type="entry name" value="fkbM_fam"/>
    <property type="match status" value="1"/>
</dbReference>
<dbReference type="InterPro" id="IPR029063">
    <property type="entry name" value="SAM-dependent_MTases_sf"/>
</dbReference>
<keyword evidence="2" id="KW-0489">Methyltransferase</keyword>
<accession>A0A497XDV7</accession>
<dbReference type="EMBL" id="RCCI01000005">
    <property type="protein sequence ID" value="RLJ64735.1"/>
    <property type="molecule type" value="Genomic_DNA"/>
</dbReference>
<organism evidence="2 3">
    <name type="scientific">Sulfurisoma sediminicola</name>
    <dbReference type="NCBI Taxonomy" id="1381557"/>
    <lineage>
        <taxon>Bacteria</taxon>
        <taxon>Pseudomonadati</taxon>
        <taxon>Pseudomonadota</taxon>
        <taxon>Betaproteobacteria</taxon>
        <taxon>Nitrosomonadales</taxon>
        <taxon>Sterolibacteriaceae</taxon>
        <taxon>Sulfurisoma</taxon>
    </lineage>
</organism>
<gene>
    <name evidence="2" type="ORF">DFR35_1381</name>
</gene>
<proteinExistence type="predicted"/>
<evidence type="ECO:0000313" key="3">
    <source>
        <dbReference type="Proteomes" id="UP000268908"/>
    </source>
</evidence>
<evidence type="ECO:0000313" key="2">
    <source>
        <dbReference type="EMBL" id="RLJ64735.1"/>
    </source>
</evidence>
<reference evidence="2 3" key="1">
    <citation type="submission" date="2018-10" db="EMBL/GenBank/DDBJ databases">
        <title>Genomic Encyclopedia of Type Strains, Phase IV (KMG-IV): sequencing the most valuable type-strain genomes for metagenomic binning, comparative biology and taxonomic classification.</title>
        <authorList>
            <person name="Goeker M."/>
        </authorList>
    </citation>
    <scope>NUCLEOTIDE SEQUENCE [LARGE SCALE GENOMIC DNA]</scope>
    <source>
        <strain evidence="2 3">DSM 26916</strain>
    </source>
</reference>
<dbReference type="SUPFAM" id="SSF53335">
    <property type="entry name" value="S-adenosyl-L-methionine-dependent methyltransferases"/>
    <property type="match status" value="1"/>
</dbReference>
<comment type="caution">
    <text evidence="2">The sequence shown here is derived from an EMBL/GenBank/DDBJ whole genome shotgun (WGS) entry which is preliminary data.</text>
</comment>
<protein>
    <submittedName>
        <fullName evidence="2">FkbM family methyltransferase</fullName>
    </submittedName>
</protein>
<evidence type="ECO:0000259" key="1">
    <source>
        <dbReference type="Pfam" id="PF05050"/>
    </source>
</evidence>
<feature type="domain" description="Methyltransferase FkbM" evidence="1">
    <location>
        <begin position="63"/>
        <end position="228"/>
    </location>
</feature>
<keyword evidence="2" id="KW-0808">Transferase</keyword>
<sequence length="254" mass="28239">MQVMRRYNVIIATDIGTFIVNKNDLGVGWQLSARGTYDPDELKLLRSMLRNLRKLRPNLLVMDIGANIGVHSVVLADEVGPGGKIIALEAQRIVFNMLAGNIALNSIENVHCLHLAASAAPGFIDIPQFDYGKPLSFGSVEFGAEQREAIGQERRHAPDRQEQVECVTVDSFGLAQLDLMKIDVEGMELDVLAGARAAISKYRPILFIEYIKCDRAALRQWLQAAGYRRYVFAHNYLCLPQESPLAITGLTEEQ</sequence>
<name>A0A497XDV7_9PROT</name>
<dbReference type="PANTHER" id="PTHR34203">
    <property type="entry name" value="METHYLTRANSFERASE, FKBM FAMILY PROTEIN"/>
    <property type="match status" value="1"/>
</dbReference>
<dbReference type="GO" id="GO:0032259">
    <property type="term" value="P:methylation"/>
    <property type="evidence" value="ECO:0007669"/>
    <property type="project" value="UniProtKB-KW"/>
</dbReference>
<dbReference type="InterPro" id="IPR006342">
    <property type="entry name" value="FkbM_mtfrase"/>
</dbReference>
<dbReference type="GO" id="GO:0008168">
    <property type="term" value="F:methyltransferase activity"/>
    <property type="evidence" value="ECO:0007669"/>
    <property type="project" value="UniProtKB-KW"/>
</dbReference>
<dbReference type="Proteomes" id="UP000268908">
    <property type="component" value="Unassembled WGS sequence"/>
</dbReference>
<dbReference type="InterPro" id="IPR052514">
    <property type="entry name" value="SAM-dependent_MTase"/>
</dbReference>
<dbReference type="Gene3D" id="3.40.50.150">
    <property type="entry name" value="Vaccinia Virus protein VP39"/>
    <property type="match status" value="1"/>
</dbReference>
<dbReference type="Pfam" id="PF05050">
    <property type="entry name" value="Methyltransf_21"/>
    <property type="match status" value="1"/>
</dbReference>
<keyword evidence="3" id="KW-1185">Reference proteome</keyword>
<dbReference type="AlphaFoldDB" id="A0A497XDV7"/>